<evidence type="ECO:0008006" key="5">
    <source>
        <dbReference type="Google" id="ProtNLM"/>
    </source>
</evidence>
<comment type="caution">
    <text evidence="3">The sequence shown here is derived from an EMBL/GenBank/DDBJ whole genome shotgun (WGS) entry which is preliminary data.</text>
</comment>
<gene>
    <name evidence="3" type="ORF">XENOCAPTIV_026636</name>
</gene>
<keyword evidence="4" id="KW-1185">Reference proteome</keyword>
<dbReference type="EMBL" id="JAHRIN010076288">
    <property type="protein sequence ID" value="MEQ2217939.1"/>
    <property type="molecule type" value="Genomic_DNA"/>
</dbReference>
<feature type="compositionally biased region" description="Low complexity" evidence="2">
    <location>
        <begin position="68"/>
        <end position="89"/>
    </location>
</feature>
<feature type="compositionally biased region" description="Gly residues" evidence="2">
    <location>
        <begin position="103"/>
        <end position="114"/>
    </location>
</feature>
<dbReference type="InterPro" id="IPR005026">
    <property type="entry name" value="SAPAP"/>
</dbReference>
<dbReference type="PANTHER" id="PTHR12353">
    <property type="entry name" value="DISKS LARGE-ASSOCIATED PROTEIN DAP SAP90/PSD-95-ASSOCIATED PROTEIN"/>
    <property type="match status" value="1"/>
</dbReference>
<name>A0ABV0SBK5_9TELE</name>
<evidence type="ECO:0000256" key="1">
    <source>
        <dbReference type="ARBA" id="ARBA00008839"/>
    </source>
</evidence>
<reference evidence="3 4" key="1">
    <citation type="submission" date="2021-06" db="EMBL/GenBank/DDBJ databases">
        <authorList>
            <person name="Palmer J.M."/>
        </authorList>
    </citation>
    <scope>NUCLEOTIDE SEQUENCE [LARGE SCALE GENOMIC DNA]</scope>
    <source>
        <strain evidence="3 4">XC_2019</strain>
        <tissue evidence="3">Muscle</tissue>
    </source>
</reference>
<sequence length="281" mass="30616">MASKQETDSDTQDISAISHISIAKNSEKKIMVNSASQSMRSPPGQDSLDNGEPTGDSSPPPPRQILNRSTTRSSSSSFSESLDPALDPSSLPPPDPWLDSGNGNNGGISESGGGGTLCRRDGHWFLKLLHAETARMEGWCQQMEQETKDNQLSEDGKDLAGFWDLLQLSIEDISLKFDELYHLKSNDWQPVPSTATQSSPDRKVLPTHAAQCPGWGRKAAETGLSPPTTTIISLPLFLNPVPAWDELLTRPPCPTQRSPRDPSEHAWEKSHLKEGLGLLCL</sequence>
<evidence type="ECO:0000313" key="3">
    <source>
        <dbReference type="EMBL" id="MEQ2217939.1"/>
    </source>
</evidence>
<organism evidence="3 4">
    <name type="scientific">Xenoophorus captivus</name>
    <dbReference type="NCBI Taxonomy" id="1517983"/>
    <lineage>
        <taxon>Eukaryota</taxon>
        <taxon>Metazoa</taxon>
        <taxon>Chordata</taxon>
        <taxon>Craniata</taxon>
        <taxon>Vertebrata</taxon>
        <taxon>Euteleostomi</taxon>
        <taxon>Actinopterygii</taxon>
        <taxon>Neopterygii</taxon>
        <taxon>Teleostei</taxon>
        <taxon>Neoteleostei</taxon>
        <taxon>Acanthomorphata</taxon>
        <taxon>Ovalentaria</taxon>
        <taxon>Atherinomorphae</taxon>
        <taxon>Cyprinodontiformes</taxon>
        <taxon>Goodeidae</taxon>
        <taxon>Xenoophorus</taxon>
    </lineage>
</organism>
<dbReference type="Pfam" id="PF03359">
    <property type="entry name" value="GKAP"/>
    <property type="match status" value="2"/>
</dbReference>
<accession>A0ABV0SBK5</accession>
<evidence type="ECO:0000256" key="2">
    <source>
        <dbReference type="SAM" id="MobiDB-lite"/>
    </source>
</evidence>
<protein>
    <recommendedName>
        <fullName evidence="5">Discs, large (Drosophila) homolog-associated protein 4b</fullName>
    </recommendedName>
</protein>
<dbReference type="Proteomes" id="UP001434883">
    <property type="component" value="Unassembled WGS sequence"/>
</dbReference>
<feature type="region of interest" description="Disordered" evidence="2">
    <location>
        <begin position="1"/>
        <end position="114"/>
    </location>
</feature>
<evidence type="ECO:0000313" key="4">
    <source>
        <dbReference type="Proteomes" id="UP001434883"/>
    </source>
</evidence>
<proteinExistence type="inferred from homology"/>
<dbReference type="PANTHER" id="PTHR12353:SF19">
    <property type="entry name" value="DISKS LARGE-ASSOCIATED PROTEIN 4"/>
    <property type="match status" value="1"/>
</dbReference>
<comment type="similarity">
    <text evidence="1">Belongs to the SAPAP family.</text>
</comment>